<dbReference type="Pfam" id="PF00069">
    <property type="entry name" value="Pkinase"/>
    <property type="match status" value="1"/>
</dbReference>
<evidence type="ECO:0000313" key="13">
    <source>
        <dbReference type="Proteomes" id="UP000594263"/>
    </source>
</evidence>
<feature type="domain" description="Protein kinase" evidence="11">
    <location>
        <begin position="29"/>
        <end position="287"/>
    </location>
</feature>
<dbReference type="Gene3D" id="3.10.20.90">
    <property type="entry name" value="Phosphatidylinositol 3-kinase Catalytic Subunit, Chain A, domain 1"/>
    <property type="match status" value="1"/>
</dbReference>
<feature type="compositionally biased region" description="Polar residues" evidence="10">
    <location>
        <begin position="467"/>
        <end position="494"/>
    </location>
</feature>
<feature type="compositionally biased region" description="Basic and acidic residues" evidence="10">
    <location>
        <begin position="495"/>
        <end position="507"/>
    </location>
</feature>
<dbReference type="SUPFAM" id="SSF56112">
    <property type="entry name" value="Protein kinase-like (PK-like)"/>
    <property type="match status" value="1"/>
</dbReference>
<dbReference type="OMA" id="HEHINFI"/>
<accession>A0A7N0VG37</accession>
<dbReference type="Proteomes" id="UP000594263">
    <property type="component" value="Unplaced"/>
</dbReference>
<evidence type="ECO:0000256" key="4">
    <source>
        <dbReference type="ARBA" id="ARBA00022741"/>
    </source>
</evidence>
<dbReference type="FunFam" id="3.30.200.20:FF:000075">
    <property type="entry name" value="Probable serine/threonine-protein kinase WNK1"/>
    <property type="match status" value="1"/>
</dbReference>
<keyword evidence="13" id="KW-1185">Reference proteome</keyword>
<dbReference type="FunFam" id="1.10.510.10:FF:000046">
    <property type="entry name" value="probable serine/threonine-protein kinase WNK9"/>
    <property type="match status" value="1"/>
</dbReference>
<keyword evidence="4" id="KW-0547">Nucleotide-binding</keyword>
<reference evidence="12" key="1">
    <citation type="submission" date="2021-01" db="UniProtKB">
        <authorList>
            <consortium name="EnsemblPlants"/>
        </authorList>
    </citation>
    <scope>IDENTIFICATION</scope>
</reference>
<sequence length="723" mass="80296">MPQVASSSDPEQDDSDAEFVEVDPTGRYGRYKEVLGKGAFKKVYRAFDEWEGLEVAWNQVKVVDLLRNSEDLERLYSEVHLLKTLKHKNIIKFYSSWVDAKHEHINFITEIFTSGTLRQYRRKHKRVDLRALKKWSRQILEGLVYLHSHDPPVIHRDLKCDNIFVNGNQGEVKIGDLGLAAILRQARSAHSVIGTPEFMAPELYEEEYNELVDIYAFGMCLLELVTFEYPYTECANAAQIYKKVTSGIKPASLAKVSDMGVKAFIEKCIADVSERLSAKELLMDPFLQPSVESDSVRSTMRSHHSAGRSEHTEIGKHVKSPSFGASRDFTVQGEMKDIDTIFLKLRIPDFTGHLRNIHFPFDIKADTSVAVASEMVEELDLTDQDVTAIAEIIDAEIQSLIPDWGPSEIYRDQLSSEPEVSGNLVSEAKEEASPLTNASGLSPANLVLERMSSGRKYWCDSPKGAGSASTSPMMLGPSNLSSVDNSIAEENSSTRNDEEYCDSHVEEVDGPDGSLSSKKLDNEDIKFNDKPPHVEAADENSAASDSPNTAHPQHRSLSEDPNPELITAIEKLELLLTEQQKERNELRRRQKRALSDFFTDVPPEIRQSVCNMFNLTIPDQYEVDSEGHSTNSGSSGPLPSHSSSAEASNAEKVSRLPQPDSPLANAPAYSKPGSSQRKPAKRESGEGARFLGSFFRDRLKGFKANPRSDSGIAVILGDCGATL</sequence>
<dbReference type="Gene3D" id="3.30.200.20">
    <property type="entry name" value="Phosphorylase Kinase, domain 1"/>
    <property type="match status" value="1"/>
</dbReference>
<feature type="compositionally biased region" description="Low complexity" evidence="10">
    <location>
        <begin position="632"/>
        <end position="651"/>
    </location>
</feature>
<evidence type="ECO:0000256" key="1">
    <source>
        <dbReference type="ARBA" id="ARBA00012513"/>
    </source>
</evidence>
<evidence type="ECO:0000256" key="6">
    <source>
        <dbReference type="ARBA" id="ARBA00022840"/>
    </source>
</evidence>
<feature type="coiled-coil region" evidence="9">
    <location>
        <begin position="569"/>
        <end position="596"/>
    </location>
</feature>
<feature type="region of interest" description="Disordered" evidence="10">
    <location>
        <begin position="421"/>
        <end position="440"/>
    </location>
</feature>
<evidence type="ECO:0000256" key="9">
    <source>
        <dbReference type="SAM" id="Coils"/>
    </source>
</evidence>
<dbReference type="InterPro" id="IPR000719">
    <property type="entry name" value="Prot_kinase_dom"/>
</dbReference>
<dbReference type="GO" id="GO:0005524">
    <property type="term" value="F:ATP binding"/>
    <property type="evidence" value="ECO:0007669"/>
    <property type="project" value="UniProtKB-KW"/>
</dbReference>
<feature type="compositionally biased region" description="Basic and acidic residues" evidence="10">
    <location>
        <begin position="518"/>
        <end position="536"/>
    </location>
</feature>
<keyword evidence="6" id="KW-0067">ATP-binding</keyword>
<evidence type="ECO:0000256" key="7">
    <source>
        <dbReference type="ARBA" id="ARBA00047899"/>
    </source>
</evidence>
<name>A0A7N0VG37_KALFE</name>
<keyword evidence="5" id="KW-0418">Kinase</keyword>
<dbReference type="EC" id="2.7.11.1" evidence="1"/>
<dbReference type="SMART" id="SM00220">
    <property type="entry name" value="S_TKc"/>
    <property type="match status" value="1"/>
</dbReference>
<comment type="catalytic activity">
    <reaction evidence="8">
        <text>L-seryl-[protein] + ATP = O-phospho-L-seryl-[protein] + ADP + H(+)</text>
        <dbReference type="Rhea" id="RHEA:17989"/>
        <dbReference type="Rhea" id="RHEA-COMP:9863"/>
        <dbReference type="Rhea" id="RHEA-COMP:11604"/>
        <dbReference type="ChEBI" id="CHEBI:15378"/>
        <dbReference type="ChEBI" id="CHEBI:29999"/>
        <dbReference type="ChEBI" id="CHEBI:30616"/>
        <dbReference type="ChEBI" id="CHEBI:83421"/>
        <dbReference type="ChEBI" id="CHEBI:456216"/>
        <dbReference type="EC" id="2.7.11.1"/>
    </reaction>
</comment>
<comment type="catalytic activity">
    <reaction evidence="7">
        <text>L-threonyl-[protein] + ATP = O-phospho-L-threonyl-[protein] + ADP + H(+)</text>
        <dbReference type="Rhea" id="RHEA:46608"/>
        <dbReference type="Rhea" id="RHEA-COMP:11060"/>
        <dbReference type="Rhea" id="RHEA-COMP:11605"/>
        <dbReference type="ChEBI" id="CHEBI:15378"/>
        <dbReference type="ChEBI" id="CHEBI:30013"/>
        <dbReference type="ChEBI" id="CHEBI:30616"/>
        <dbReference type="ChEBI" id="CHEBI:61977"/>
        <dbReference type="ChEBI" id="CHEBI:456216"/>
        <dbReference type="EC" id="2.7.11.1"/>
    </reaction>
</comment>
<dbReference type="Gene3D" id="1.10.510.10">
    <property type="entry name" value="Transferase(Phosphotransferase) domain 1"/>
    <property type="match status" value="1"/>
</dbReference>
<dbReference type="InterPro" id="IPR011009">
    <property type="entry name" value="Kinase-like_dom_sf"/>
</dbReference>
<evidence type="ECO:0000256" key="5">
    <source>
        <dbReference type="ARBA" id="ARBA00022777"/>
    </source>
</evidence>
<dbReference type="PROSITE" id="PS00108">
    <property type="entry name" value="PROTEIN_KINASE_ST"/>
    <property type="match status" value="1"/>
</dbReference>
<protein>
    <recommendedName>
        <fullName evidence="1">non-specific serine/threonine protein kinase</fullName>
        <ecNumber evidence="1">2.7.11.1</ecNumber>
    </recommendedName>
</protein>
<feature type="region of interest" description="Disordered" evidence="10">
    <location>
        <begin position="623"/>
        <end position="689"/>
    </location>
</feature>
<dbReference type="CDD" id="cd13983">
    <property type="entry name" value="STKc_WNK"/>
    <property type="match status" value="1"/>
</dbReference>
<proteinExistence type="predicted"/>
<dbReference type="GO" id="GO:0004674">
    <property type="term" value="F:protein serine/threonine kinase activity"/>
    <property type="evidence" value="ECO:0007669"/>
    <property type="project" value="UniProtKB-KW"/>
</dbReference>
<dbReference type="InterPro" id="IPR050588">
    <property type="entry name" value="WNK_Ser-Thr_kinase"/>
</dbReference>
<dbReference type="PANTHER" id="PTHR13902">
    <property type="entry name" value="SERINE/THREONINE-PROTEIN KINASE WNK WITH NO LYSINE -RELATED"/>
    <property type="match status" value="1"/>
</dbReference>
<organism evidence="12 13">
    <name type="scientific">Kalanchoe fedtschenkoi</name>
    <name type="common">Lavender scallops</name>
    <name type="synonym">South American air plant</name>
    <dbReference type="NCBI Taxonomy" id="63787"/>
    <lineage>
        <taxon>Eukaryota</taxon>
        <taxon>Viridiplantae</taxon>
        <taxon>Streptophyta</taxon>
        <taxon>Embryophyta</taxon>
        <taxon>Tracheophyta</taxon>
        <taxon>Spermatophyta</taxon>
        <taxon>Magnoliopsida</taxon>
        <taxon>eudicotyledons</taxon>
        <taxon>Gunneridae</taxon>
        <taxon>Pentapetalae</taxon>
        <taxon>Saxifragales</taxon>
        <taxon>Crassulaceae</taxon>
        <taxon>Kalanchoe</taxon>
    </lineage>
</organism>
<evidence type="ECO:0000313" key="12">
    <source>
        <dbReference type="EnsemblPlants" id="Kaladp0674s0046.1.v1.1"/>
    </source>
</evidence>
<keyword evidence="2" id="KW-0723">Serine/threonine-protein kinase</keyword>
<keyword evidence="3" id="KW-0808">Transferase</keyword>
<dbReference type="PROSITE" id="PS50011">
    <property type="entry name" value="PROTEIN_KINASE_DOM"/>
    <property type="match status" value="1"/>
</dbReference>
<keyword evidence="9" id="KW-0175">Coiled coil</keyword>
<evidence type="ECO:0000256" key="10">
    <source>
        <dbReference type="SAM" id="MobiDB-lite"/>
    </source>
</evidence>
<evidence type="ECO:0000256" key="3">
    <source>
        <dbReference type="ARBA" id="ARBA00022679"/>
    </source>
</evidence>
<dbReference type="AlphaFoldDB" id="A0A7N0VG37"/>
<dbReference type="EnsemblPlants" id="Kaladp0674s0046.1.v1.1">
    <property type="protein sequence ID" value="Kaladp0674s0046.1.v1.1"/>
    <property type="gene ID" value="Kaladp0674s0046.v1.1"/>
</dbReference>
<feature type="region of interest" description="Disordered" evidence="10">
    <location>
        <begin position="460"/>
        <end position="562"/>
    </location>
</feature>
<dbReference type="InterPro" id="IPR008271">
    <property type="entry name" value="Ser/Thr_kinase_AS"/>
</dbReference>
<dbReference type="Gramene" id="Kaladp0674s0046.1.v1.1">
    <property type="protein sequence ID" value="Kaladp0674s0046.1.v1.1"/>
    <property type="gene ID" value="Kaladp0674s0046.v1.1"/>
</dbReference>
<evidence type="ECO:0000259" key="11">
    <source>
        <dbReference type="PROSITE" id="PS50011"/>
    </source>
</evidence>
<evidence type="ECO:0000256" key="2">
    <source>
        <dbReference type="ARBA" id="ARBA00022527"/>
    </source>
</evidence>
<evidence type="ECO:0000256" key="8">
    <source>
        <dbReference type="ARBA" id="ARBA00048679"/>
    </source>
</evidence>